<evidence type="ECO:0000256" key="5">
    <source>
        <dbReference type="ARBA" id="ARBA00023163"/>
    </source>
</evidence>
<keyword evidence="4" id="KW-0805">Transcription regulation</keyword>
<dbReference type="AlphaFoldDB" id="A0A2N5UL40"/>
<evidence type="ECO:0000256" key="6">
    <source>
        <dbReference type="ARBA" id="ARBA00023242"/>
    </source>
</evidence>
<dbReference type="GO" id="GO:0003712">
    <property type="term" value="F:transcription coregulator activity"/>
    <property type="evidence" value="ECO:0007669"/>
    <property type="project" value="InterPro"/>
</dbReference>
<name>A0A2N5UL40_9BASI</name>
<dbReference type="SMART" id="SM01281">
    <property type="entry name" value="Med12"/>
    <property type="match status" value="1"/>
</dbReference>
<sequence length="404" mass="44898">MQVMVSAIFGRLEDMDSPDEEDRLKERLQMLAPNPRKESPEPLVNGQTVEEENLDQDLADDLERHGLPSIKELMRVLVSLLDAYNLQHTNTTRLTALNVLISVFEAAEQDVGRLCSLRAMVSNDGQIRSLTQLGNISLRSSLPRCNSLMLPNKGRRPATQNRWPSCLRGRTNGSNGCLPHLTASHVGGFGEWPVQLAQGAFPAERRAGQQFAWLGALQPVQLDDGGWEQEPSGTLTEMSPMGKTSSNYTPILSATHGIGINSHQSMNGEPGGAVPGRVTLNEQKQENWLRELANDLVPLLKLSRNVPHGFKGQKLLEMLNAQRNKNNLSHIRYTLAFTSDVFQFLQKQLTEVMVPLQMNPSLSTTSLITTSIPLAAMNVRSKPRSSTLSDPEKRKNWVAKWTQR</sequence>
<evidence type="ECO:0000256" key="1">
    <source>
        <dbReference type="ARBA" id="ARBA00004123"/>
    </source>
</evidence>
<evidence type="ECO:0000256" key="4">
    <source>
        <dbReference type="ARBA" id="ARBA00023015"/>
    </source>
</evidence>
<dbReference type="PANTHER" id="PTHR46567:SF1">
    <property type="entry name" value="MEDIATOR OF RNA POLYMERASE II TRANSCRIPTION SUBUNIT 12"/>
    <property type="match status" value="1"/>
</dbReference>
<comment type="caution">
    <text evidence="10">The sequence shown here is derived from an EMBL/GenBank/DDBJ whole genome shotgun (WGS) entry which is preliminary data.</text>
</comment>
<comment type="similarity">
    <text evidence="2">Belongs to the Mediator complex subunit 12 family.</text>
</comment>
<organism evidence="10 11">
    <name type="scientific">Puccinia coronata f. sp. avenae</name>
    <dbReference type="NCBI Taxonomy" id="200324"/>
    <lineage>
        <taxon>Eukaryota</taxon>
        <taxon>Fungi</taxon>
        <taxon>Dikarya</taxon>
        <taxon>Basidiomycota</taxon>
        <taxon>Pucciniomycotina</taxon>
        <taxon>Pucciniomycetes</taxon>
        <taxon>Pucciniales</taxon>
        <taxon>Pucciniaceae</taxon>
        <taxon>Puccinia</taxon>
    </lineage>
</organism>
<evidence type="ECO:0000259" key="9">
    <source>
        <dbReference type="SMART" id="SM01281"/>
    </source>
</evidence>
<feature type="domain" description="Mediator complex subunit Med12" evidence="9">
    <location>
        <begin position="271"/>
        <end position="400"/>
    </location>
</feature>
<evidence type="ECO:0000313" key="10">
    <source>
        <dbReference type="EMBL" id="PLW38462.1"/>
    </source>
</evidence>
<evidence type="ECO:0000256" key="3">
    <source>
        <dbReference type="ARBA" id="ARBA00019622"/>
    </source>
</evidence>
<dbReference type="Proteomes" id="UP000235388">
    <property type="component" value="Unassembled WGS sequence"/>
</dbReference>
<keyword evidence="11" id="KW-1185">Reference proteome</keyword>
<evidence type="ECO:0000313" key="11">
    <source>
        <dbReference type="Proteomes" id="UP000235388"/>
    </source>
</evidence>
<evidence type="ECO:0000256" key="7">
    <source>
        <dbReference type="ARBA" id="ARBA00032010"/>
    </source>
</evidence>
<evidence type="ECO:0000256" key="2">
    <source>
        <dbReference type="ARBA" id="ARBA00010289"/>
    </source>
</evidence>
<comment type="subcellular location">
    <subcellularLocation>
        <location evidence="1">Nucleus</location>
    </subcellularLocation>
</comment>
<proteinExistence type="inferred from homology"/>
<feature type="region of interest" description="Disordered" evidence="8">
    <location>
        <begin position="381"/>
        <end position="404"/>
    </location>
</feature>
<dbReference type="GO" id="GO:0016592">
    <property type="term" value="C:mediator complex"/>
    <property type="evidence" value="ECO:0007669"/>
    <property type="project" value="InterPro"/>
</dbReference>
<keyword evidence="5" id="KW-0804">Transcription</keyword>
<keyword evidence="6" id="KW-0539">Nucleus</keyword>
<dbReference type="GO" id="GO:0006357">
    <property type="term" value="P:regulation of transcription by RNA polymerase II"/>
    <property type="evidence" value="ECO:0007669"/>
    <property type="project" value="InterPro"/>
</dbReference>
<dbReference type="Pfam" id="PF09497">
    <property type="entry name" value="Med12"/>
    <property type="match status" value="1"/>
</dbReference>
<dbReference type="InterPro" id="IPR019035">
    <property type="entry name" value="Mediator_Med12"/>
</dbReference>
<accession>A0A2N5UL40</accession>
<dbReference type="STRING" id="200324.A0A2N5UL40"/>
<reference evidence="10 11" key="1">
    <citation type="submission" date="2017-11" db="EMBL/GenBank/DDBJ databases">
        <title>De novo assembly and phasing of dikaryotic genomes from two isolates of Puccinia coronata f. sp. avenae, the causal agent of oat crown rust.</title>
        <authorList>
            <person name="Miller M.E."/>
            <person name="Zhang Y."/>
            <person name="Omidvar V."/>
            <person name="Sperschneider J."/>
            <person name="Schwessinger B."/>
            <person name="Raley C."/>
            <person name="Palmer J.M."/>
            <person name="Garnica D."/>
            <person name="Upadhyaya N."/>
            <person name="Rathjen J."/>
            <person name="Taylor J.M."/>
            <person name="Park R.F."/>
            <person name="Dodds P.N."/>
            <person name="Hirsch C.D."/>
            <person name="Kianian S.F."/>
            <person name="Figueroa M."/>
        </authorList>
    </citation>
    <scope>NUCLEOTIDE SEQUENCE [LARGE SCALE GENOMIC DNA]</scope>
    <source>
        <strain evidence="10">12NC29</strain>
    </source>
</reference>
<protein>
    <recommendedName>
        <fullName evidence="3">Mediator of RNA polymerase II transcription subunit 12</fullName>
    </recommendedName>
    <alternativeName>
        <fullName evidence="7">Mediator complex subunit 12</fullName>
    </alternativeName>
</protein>
<evidence type="ECO:0000256" key="8">
    <source>
        <dbReference type="SAM" id="MobiDB-lite"/>
    </source>
</evidence>
<gene>
    <name evidence="10" type="ORF">PCANC_12483</name>
</gene>
<dbReference type="EMBL" id="PGCJ01000207">
    <property type="protein sequence ID" value="PLW38462.1"/>
    <property type="molecule type" value="Genomic_DNA"/>
</dbReference>
<dbReference type="PANTHER" id="PTHR46567">
    <property type="entry name" value="MEDIATOR OF RNA POLYMERASE II TRANSCRIPTION SUBUNIT 12"/>
    <property type="match status" value="1"/>
</dbReference>
<dbReference type="OrthoDB" id="20828at2759"/>